<dbReference type="SUPFAM" id="SSF82185">
    <property type="entry name" value="Histone H3 K4-specific methyltransferase SET7/9 N-terminal domain"/>
    <property type="match status" value="1"/>
</dbReference>
<evidence type="ECO:0000256" key="3">
    <source>
        <dbReference type="SAM" id="SignalP"/>
    </source>
</evidence>
<dbReference type="Pfam" id="PF02493">
    <property type="entry name" value="MORN"/>
    <property type="match status" value="4"/>
</dbReference>
<dbReference type="InterPro" id="IPR003409">
    <property type="entry name" value="MORN"/>
</dbReference>
<accession>A0A4R5QIY9</accession>
<dbReference type="AlphaFoldDB" id="A0A4R5QIY9"/>
<dbReference type="OrthoDB" id="7159040at2"/>
<sequence length="267" mass="28192">MDMQRSAAVGFLMVLLVGCTGAAEDGPHPAASASRPVPPMADLASPGHPGWVVDEASGCWFWNALPKHGEVVTWTVLAPHGASGTCPGGPAAGRGRAAWQWLEDGRARRALAYGYYENGRLNGLGEVVAPNGERYEGNWRAGRPDGFGMLVFAPDAHGRELVAGAPPGTWRIRARRYEGEWRDGRPHGRGVVLFADGARFDGEFREGLADGPGEYASLRGPPRHGVWRRGCPVHSAGAEGAAPSLRFDGAGPTCPRRPAASASGSLR</sequence>
<organism evidence="4 5">
    <name type="scientific">Dankookia rubra</name>
    <dbReference type="NCBI Taxonomy" id="1442381"/>
    <lineage>
        <taxon>Bacteria</taxon>
        <taxon>Pseudomonadati</taxon>
        <taxon>Pseudomonadota</taxon>
        <taxon>Alphaproteobacteria</taxon>
        <taxon>Acetobacterales</taxon>
        <taxon>Roseomonadaceae</taxon>
        <taxon>Dankookia</taxon>
    </lineage>
</organism>
<evidence type="ECO:0000313" key="4">
    <source>
        <dbReference type="EMBL" id="TDH62749.1"/>
    </source>
</evidence>
<dbReference type="Proteomes" id="UP000295096">
    <property type="component" value="Unassembled WGS sequence"/>
</dbReference>
<evidence type="ECO:0008006" key="6">
    <source>
        <dbReference type="Google" id="ProtNLM"/>
    </source>
</evidence>
<proteinExistence type="predicted"/>
<feature type="chain" id="PRO_5020676850" description="MORN repeat-containing protein" evidence="3">
    <location>
        <begin position="23"/>
        <end position="267"/>
    </location>
</feature>
<name>A0A4R5QIY9_9PROT</name>
<protein>
    <recommendedName>
        <fullName evidence="6">MORN repeat-containing protein</fullName>
    </recommendedName>
</protein>
<feature type="region of interest" description="Disordered" evidence="2">
    <location>
        <begin position="238"/>
        <end position="267"/>
    </location>
</feature>
<dbReference type="PANTHER" id="PTHR43215">
    <property type="entry name" value="RADIAL SPOKE HEAD 1 HOMOLOG"/>
    <property type="match status" value="1"/>
</dbReference>
<dbReference type="EMBL" id="SMSJ01000009">
    <property type="protein sequence ID" value="TDH62749.1"/>
    <property type="molecule type" value="Genomic_DNA"/>
</dbReference>
<dbReference type="Gene3D" id="2.20.110.10">
    <property type="entry name" value="Histone H3 K4-specific methyltransferase SET7/9 N-terminal domain"/>
    <property type="match status" value="2"/>
</dbReference>
<reference evidence="4 5" key="1">
    <citation type="journal article" date="2016" name="J. Microbiol.">
        <title>Dankookia rubra gen. nov., sp. nov., an alphaproteobacterium isolated from sediment of a shallow stream.</title>
        <authorList>
            <person name="Kim W.H."/>
            <person name="Kim D.H."/>
            <person name="Kang K."/>
            <person name="Ahn T.Y."/>
        </authorList>
    </citation>
    <scope>NUCLEOTIDE SEQUENCE [LARGE SCALE GENOMIC DNA]</scope>
    <source>
        <strain evidence="4 5">JCM30602</strain>
    </source>
</reference>
<keyword evidence="3" id="KW-0732">Signal</keyword>
<dbReference type="SMART" id="SM00698">
    <property type="entry name" value="MORN"/>
    <property type="match status" value="3"/>
</dbReference>
<evidence type="ECO:0000256" key="2">
    <source>
        <dbReference type="SAM" id="MobiDB-lite"/>
    </source>
</evidence>
<dbReference type="PANTHER" id="PTHR43215:SF14">
    <property type="entry name" value="RADIAL SPOKE HEAD 1 HOMOLOG"/>
    <property type="match status" value="1"/>
</dbReference>
<keyword evidence="5" id="KW-1185">Reference proteome</keyword>
<gene>
    <name evidence="4" type="ORF">E2C06_10115</name>
</gene>
<evidence type="ECO:0000256" key="1">
    <source>
        <dbReference type="ARBA" id="ARBA00022737"/>
    </source>
</evidence>
<dbReference type="PROSITE" id="PS51257">
    <property type="entry name" value="PROKAR_LIPOPROTEIN"/>
    <property type="match status" value="1"/>
</dbReference>
<feature type="signal peptide" evidence="3">
    <location>
        <begin position="1"/>
        <end position="22"/>
    </location>
</feature>
<keyword evidence="1" id="KW-0677">Repeat</keyword>
<evidence type="ECO:0000313" key="5">
    <source>
        <dbReference type="Proteomes" id="UP000295096"/>
    </source>
</evidence>
<comment type="caution">
    <text evidence="4">The sequence shown here is derived from an EMBL/GenBank/DDBJ whole genome shotgun (WGS) entry which is preliminary data.</text>
</comment>